<dbReference type="EMBL" id="LGGS01000078">
    <property type="protein sequence ID" value="KUK82625.1"/>
    <property type="molecule type" value="Genomic_DNA"/>
</dbReference>
<reference evidence="2" key="1">
    <citation type="journal article" date="2015" name="MBio">
        <title>Genome-Resolved Metagenomic Analysis Reveals Roles for Candidate Phyla and Other Microbial Community Members in Biogeochemical Transformations in Oil Reservoirs.</title>
        <authorList>
            <person name="Hu P."/>
            <person name="Tom L."/>
            <person name="Singh A."/>
            <person name="Thomas B.C."/>
            <person name="Baker B.J."/>
            <person name="Piceno Y.M."/>
            <person name="Andersen G.L."/>
            <person name="Banfield J.F."/>
        </authorList>
    </citation>
    <scope>NUCLEOTIDE SEQUENCE [LARGE SCALE GENOMIC DNA]</scope>
</reference>
<gene>
    <name evidence="1" type="ORF">XD97_0385</name>
</gene>
<accession>A0A101HTC9</accession>
<dbReference type="Proteomes" id="UP000054705">
    <property type="component" value="Unassembled WGS sequence"/>
</dbReference>
<sequence length="210" mass="24678">MPQMEDLEAAKQLIEMQLKDIKNIRTKAPYGLEYTFWEDFTAKIIDRIYGEESSQRHGFEQAGRGGCFSVFESYSDFQRREDFNEILNCKKDFLENLITDLERIHRGTESNSVVVEDYLIDCEDNFEDISQSHAASPLDRTIAEILAKIKDPAILKEAKLHLLKLREELYKPAPSWEKLKHCMIWLIDYGKEEFFSILPFIVLYIRKIVD</sequence>
<organism evidence="1 2">
    <name type="scientific">Pelotomaculum thermopropionicum</name>
    <dbReference type="NCBI Taxonomy" id="110500"/>
    <lineage>
        <taxon>Bacteria</taxon>
        <taxon>Bacillati</taxon>
        <taxon>Bacillota</taxon>
        <taxon>Clostridia</taxon>
        <taxon>Eubacteriales</taxon>
        <taxon>Desulfotomaculaceae</taxon>
        <taxon>Pelotomaculum</taxon>
    </lineage>
</organism>
<comment type="caution">
    <text evidence="1">The sequence shown here is derived from an EMBL/GenBank/DDBJ whole genome shotgun (WGS) entry which is preliminary data.</text>
</comment>
<evidence type="ECO:0000313" key="2">
    <source>
        <dbReference type="Proteomes" id="UP000054705"/>
    </source>
</evidence>
<evidence type="ECO:0000313" key="1">
    <source>
        <dbReference type="EMBL" id="KUK82625.1"/>
    </source>
</evidence>
<protein>
    <submittedName>
        <fullName evidence="1">Uncharacterized protein</fullName>
    </submittedName>
</protein>
<proteinExistence type="predicted"/>
<name>A0A101HTC9_9FIRM</name>
<dbReference type="AlphaFoldDB" id="A0A101HTC9"/>